<keyword evidence="1" id="KW-1133">Transmembrane helix</keyword>
<evidence type="ECO:0000313" key="3">
    <source>
        <dbReference type="Proteomes" id="UP000269154"/>
    </source>
</evidence>
<dbReference type="EMBL" id="RCBY01000280">
    <property type="protein sequence ID" value="RQH26132.1"/>
    <property type="molecule type" value="Genomic_DNA"/>
</dbReference>
<gene>
    <name evidence="2" type="ORF">D5R40_28530</name>
</gene>
<dbReference type="RefSeq" id="WP_124145105.1">
    <property type="nucleotide sequence ID" value="NZ_CAWOKI010000066.1"/>
</dbReference>
<feature type="transmembrane region" description="Helical" evidence="1">
    <location>
        <begin position="20"/>
        <end position="40"/>
    </location>
</feature>
<dbReference type="AlphaFoldDB" id="A0A3N6RDG8"/>
<organism evidence="2 3">
    <name type="scientific">Okeania hirsuta</name>
    <dbReference type="NCBI Taxonomy" id="1458930"/>
    <lineage>
        <taxon>Bacteria</taxon>
        <taxon>Bacillati</taxon>
        <taxon>Cyanobacteriota</taxon>
        <taxon>Cyanophyceae</taxon>
        <taxon>Oscillatoriophycideae</taxon>
        <taxon>Oscillatoriales</taxon>
        <taxon>Microcoleaceae</taxon>
        <taxon>Okeania</taxon>
    </lineage>
</organism>
<proteinExistence type="predicted"/>
<keyword evidence="3" id="KW-1185">Reference proteome</keyword>
<reference evidence="2 3" key="1">
    <citation type="journal article" date="2018" name="ACS Chem. Biol.">
        <title>Ketoreductase domain dysfunction expands chemodiversity: malyngamide biosynthesis in the cyanobacterium Okeania hirsuta.</title>
        <authorList>
            <person name="Moss N.A."/>
            <person name="Leao T."/>
            <person name="Rankin M."/>
            <person name="McCullough T.M."/>
            <person name="Qu P."/>
            <person name="Korobeynikov A."/>
            <person name="Smith J.L."/>
            <person name="Gerwick L."/>
            <person name="Gerwick W.H."/>
        </authorList>
    </citation>
    <scope>NUCLEOTIDE SEQUENCE [LARGE SCALE GENOMIC DNA]</scope>
    <source>
        <strain evidence="2 3">PAB10Feb10-1</strain>
    </source>
</reference>
<comment type="caution">
    <text evidence="2">The sequence shown here is derived from an EMBL/GenBank/DDBJ whole genome shotgun (WGS) entry which is preliminary data.</text>
</comment>
<accession>A0A3N6RDG8</accession>
<keyword evidence="1" id="KW-0472">Membrane</keyword>
<dbReference type="Proteomes" id="UP000269154">
    <property type="component" value="Unassembled WGS sequence"/>
</dbReference>
<keyword evidence="1" id="KW-0812">Transmembrane</keyword>
<sequence>MNSQNSQHLDNISGLDRVVVTFLVAFSMFIVSYSATRVYLTQSSEQSPQVESNVIPHPASLWSGLGR</sequence>
<evidence type="ECO:0000313" key="2">
    <source>
        <dbReference type="EMBL" id="RQH26132.1"/>
    </source>
</evidence>
<name>A0A3N6RDG8_9CYAN</name>
<evidence type="ECO:0000256" key="1">
    <source>
        <dbReference type="SAM" id="Phobius"/>
    </source>
</evidence>
<protein>
    <submittedName>
        <fullName evidence="2">Uncharacterized protein</fullName>
    </submittedName>
</protein>